<accession>A0A9D4NHG7</accession>
<gene>
    <name evidence="1" type="ORF">DPMN_017747</name>
</gene>
<evidence type="ECO:0000313" key="2">
    <source>
        <dbReference type="Proteomes" id="UP000828390"/>
    </source>
</evidence>
<protein>
    <submittedName>
        <fullName evidence="1">Uncharacterized protein</fullName>
    </submittedName>
</protein>
<reference evidence="1" key="2">
    <citation type="submission" date="2020-11" db="EMBL/GenBank/DDBJ databases">
        <authorList>
            <person name="McCartney M.A."/>
            <person name="Auch B."/>
            <person name="Kono T."/>
            <person name="Mallez S."/>
            <person name="Becker A."/>
            <person name="Gohl D.M."/>
            <person name="Silverstein K.A.T."/>
            <person name="Koren S."/>
            <person name="Bechman K.B."/>
            <person name="Herman A."/>
            <person name="Abrahante J.E."/>
            <person name="Garbe J."/>
        </authorList>
    </citation>
    <scope>NUCLEOTIDE SEQUENCE</scope>
    <source>
        <strain evidence="1">Duluth1</strain>
        <tissue evidence="1">Whole animal</tissue>
    </source>
</reference>
<organism evidence="1 2">
    <name type="scientific">Dreissena polymorpha</name>
    <name type="common">Zebra mussel</name>
    <name type="synonym">Mytilus polymorpha</name>
    <dbReference type="NCBI Taxonomy" id="45954"/>
    <lineage>
        <taxon>Eukaryota</taxon>
        <taxon>Metazoa</taxon>
        <taxon>Spiralia</taxon>
        <taxon>Lophotrochozoa</taxon>
        <taxon>Mollusca</taxon>
        <taxon>Bivalvia</taxon>
        <taxon>Autobranchia</taxon>
        <taxon>Heteroconchia</taxon>
        <taxon>Euheterodonta</taxon>
        <taxon>Imparidentia</taxon>
        <taxon>Neoheterodontei</taxon>
        <taxon>Myida</taxon>
        <taxon>Dreissenoidea</taxon>
        <taxon>Dreissenidae</taxon>
        <taxon>Dreissena</taxon>
    </lineage>
</organism>
<name>A0A9D4NHG7_DREPO</name>
<evidence type="ECO:0000313" key="1">
    <source>
        <dbReference type="EMBL" id="KAH3893599.1"/>
    </source>
</evidence>
<comment type="caution">
    <text evidence="1">The sequence shown here is derived from an EMBL/GenBank/DDBJ whole genome shotgun (WGS) entry which is preliminary data.</text>
</comment>
<dbReference type="AlphaFoldDB" id="A0A9D4NHG7"/>
<dbReference type="Proteomes" id="UP000828390">
    <property type="component" value="Unassembled WGS sequence"/>
</dbReference>
<reference evidence="1" key="1">
    <citation type="journal article" date="2019" name="bioRxiv">
        <title>The Genome of the Zebra Mussel, Dreissena polymorpha: A Resource for Invasive Species Research.</title>
        <authorList>
            <person name="McCartney M.A."/>
            <person name="Auch B."/>
            <person name="Kono T."/>
            <person name="Mallez S."/>
            <person name="Zhang Y."/>
            <person name="Obille A."/>
            <person name="Becker A."/>
            <person name="Abrahante J.E."/>
            <person name="Garbe J."/>
            <person name="Badalamenti J.P."/>
            <person name="Herman A."/>
            <person name="Mangelson H."/>
            <person name="Liachko I."/>
            <person name="Sullivan S."/>
            <person name="Sone E.D."/>
            <person name="Koren S."/>
            <person name="Silverstein K.A.T."/>
            <person name="Beckman K.B."/>
            <person name="Gohl D.M."/>
        </authorList>
    </citation>
    <scope>NUCLEOTIDE SEQUENCE</scope>
    <source>
        <strain evidence="1">Duluth1</strain>
        <tissue evidence="1">Whole animal</tissue>
    </source>
</reference>
<dbReference type="EMBL" id="JAIWYP010000001">
    <property type="protein sequence ID" value="KAH3893599.1"/>
    <property type="molecule type" value="Genomic_DNA"/>
</dbReference>
<sequence>MVFADVASAAEAEEMALFGLKPFQNLETPTEEVDKMHCTSSAESQTGQGRYFTGGTILDIPASWRC</sequence>
<keyword evidence="2" id="KW-1185">Reference proteome</keyword>
<proteinExistence type="predicted"/>